<reference evidence="1 2" key="1">
    <citation type="submission" date="2020-09" db="EMBL/GenBank/DDBJ databases">
        <title>Dyella sp. 7MK23 isolated from forest soil.</title>
        <authorList>
            <person name="Fu J."/>
        </authorList>
    </citation>
    <scope>NUCLEOTIDE SEQUENCE [LARGE SCALE GENOMIC DNA]</scope>
    <source>
        <strain evidence="1 2">7MK23</strain>
    </source>
</reference>
<accession>A0ABR9GCK0</accession>
<organism evidence="1 2">
    <name type="scientific">Dyella acidiphila</name>
    <dbReference type="NCBI Taxonomy" id="2775866"/>
    <lineage>
        <taxon>Bacteria</taxon>
        <taxon>Pseudomonadati</taxon>
        <taxon>Pseudomonadota</taxon>
        <taxon>Gammaproteobacteria</taxon>
        <taxon>Lysobacterales</taxon>
        <taxon>Rhodanobacteraceae</taxon>
        <taxon>Dyella</taxon>
    </lineage>
</organism>
<name>A0ABR9GCK0_9GAMM</name>
<protein>
    <submittedName>
        <fullName evidence="1">Uncharacterized protein</fullName>
    </submittedName>
</protein>
<gene>
    <name evidence="1" type="ORF">IGX34_15395</name>
</gene>
<keyword evidence="2" id="KW-1185">Reference proteome</keyword>
<dbReference type="EMBL" id="JACZZA010000009">
    <property type="protein sequence ID" value="MBE1161767.1"/>
    <property type="molecule type" value="Genomic_DNA"/>
</dbReference>
<dbReference type="RefSeq" id="WP_192556606.1">
    <property type="nucleotide sequence ID" value="NZ_JACZZA010000009.1"/>
</dbReference>
<comment type="caution">
    <text evidence="1">The sequence shown here is derived from an EMBL/GenBank/DDBJ whole genome shotgun (WGS) entry which is preliminary data.</text>
</comment>
<evidence type="ECO:0000313" key="1">
    <source>
        <dbReference type="EMBL" id="MBE1161767.1"/>
    </source>
</evidence>
<proteinExistence type="predicted"/>
<sequence>MADKNHEARACLSTFTFKPGEGIALGMAVIEDVLQAYVNFEERHPHLERTVRMPFDAQKLQLLQATLEALVDYVGRGADGERSGA</sequence>
<dbReference type="Proteomes" id="UP000651010">
    <property type="component" value="Unassembled WGS sequence"/>
</dbReference>
<evidence type="ECO:0000313" key="2">
    <source>
        <dbReference type="Proteomes" id="UP000651010"/>
    </source>
</evidence>